<organism evidence="1 2">
    <name type="scientific">Metarhizium rileyi (strain RCEF 4871)</name>
    <name type="common">Nomuraea rileyi</name>
    <dbReference type="NCBI Taxonomy" id="1649241"/>
    <lineage>
        <taxon>Eukaryota</taxon>
        <taxon>Fungi</taxon>
        <taxon>Dikarya</taxon>
        <taxon>Ascomycota</taxon>
        <taxon>Pezizomycotina</taxon>
        <taxon>Sordariomycetes</taxon>
        <taxon>Hypocreomycetidae</taxon>
        <taxon>Hypocreales</taxon>
        <taxon>Clavicipitaceae</taxon>
        <taxon>Metarhizium</taxon>
    </lineage>
</organism>
<comment type="caution">
    <text evidence="1">The sequence shown here is derived from an EMBL/GenBank/DDBJ whole genome shotgun (WGS) entry which is preliminary data.</text>
</comment>
<dbReference type="CDD" id="cd12148">
    <property type="entry name" value="fungal_TF_MHR"/>
    <property type="match status" value="1"/>
</dbReference>
<dbReference type="Proteomes" id="UP000317257">
    <property type="component" value="Unassembled WGS sequence"/>
</dbReference>
<sequence length="721" mass="81732">MEVVVVKLKKTFLAEKNNKCDVENYVLGDLDAEHTSIYCSLEVSQDGEFSIGVPGMTWKQIEEEVRGKLLSAFQPMQIHEMVHSDPDETQAAVVKRKYEELRDHNTPFERVFDAIRCRSEADAGAIVRKIRRGENVDDIARQVEHGDLLLQSCLMPETKYRYEFPFSWKMPSYLLLKSNVYLDSPIYKWSPHQHLPSEAVAVKVAGGSSSSRQQPSSPSAEFDAPYLKPYHAAEMVDTQLSSAVPSKWTSVCSDDVLMRRLLGAFFLQEHDWWTVLQKDYFLQDMSSMHHDFCSSLLVNAVLAQSCSHYRGLSDRVEFWNPQTLGYRFLAEAKRLWEYEKDNDALTTLQAALVLHIIYSGSGADKIGFAYTVQACAIAHRLDLYNPNCIVKSTRLRDARNYTAWALYSWQSLMCFHYFKPPLVEKPPAILPHPKDVPAWYGETWLKYPLSSTLFPSNSGDVFKARAEFAVIQNDVARRLFASPASASQLSAVEVAGFYYRFKSWYDSLPEALSPQRAVLPSHLKVHMHYFQVLLRLLQSPSLVNKQGSEAAAAVTDLLGHPPQQLLLHAKVSLETLLRAYYLRHGFEWLDTYLVSLMIETSFIAIEGMKVSGSEEELSALRSTIILLAKGIYEQGQNFFLGKLVFQLVSSKMRPEDLDLLGQIARIESIGEKQAVGLRQAQMEWPVEVTSMADDPESKRLGGLIKKLRESSLEAPSKQDTL</sequence>
<protein>
    <recommendedName>
        <fullName evidence="3">Transcription factor domain-containing protein</fullName>
    </recommendedName>
</protein>
<evidence type="ECO:0008006" key="3">
    <source>
        <dbReference type="Google" id="ProtNLM"/>
    </source>
</evidence>
<evidence type="ECO:0000313" key="1">
    <source>
        <dbReference type="EMBL" id="TWU78729.1"/>
    </source>
</evidence>
<reference evidence="2" key="1">
    <citation type="submission" date="2018-12" db="EMBL/GenBank/DDBJ databases">
        <title>The complete genome of Metarhizium rileyi, a key fungal pathogen of Lepidoptera.</title>
        <authorList>
            <person name="Binneck E."/>
            <person name="Lastra C.C.L."/>
            <person name="Sosa-Gomez D.R."/>
        </authorList>
    </citation>
    <scope>NUCLEOTIDE SEQUENCE [LARGE SCALE GENOMIC DNA]</scope>
    <source>
        <strain evidence="2">Cep018-CH2</strain>
    </source>
</reference>
<gene>
    <name evidence="1" type="ORF">ED733_006465</name>
</gene>
<dbReference type="EMBL" id="SBHS01000001">
    <property type="protein sequence ID" value="TWU78729.1"/>
    <property type="molecule type" value="Genomic_DNA"/>
</dbReference>
<evidence type="ECO:0000313" key="2">
    <source>
        <dbReference type="Proteomes" id="UP000317257"/>
    </source>
</evidence>
<name>A0A5C6GNZ2_METRR</name>
<accession>A0A5C6GNZ2</accession>
<dbReference type="AlphaFoldDB" id="A0A5C6GNZ2"/>
<dbReference type="InterPro" id="IPR053187">
    <property type="entry name" value="Notoamide_regulator"/>
</dbReference>
<dbReference type="PANTHER" id="PTHR47256">
    <property type="entry name" value="ZN(II)2CYS6 TRANSCRIPTION FACTOR (EUROFUNG)-RELATED"/>
    <property type="match status" value="1"/>
</dbReference>
<proteinExistence type="predicted"/>
<dbReference type="PANTHER" id="PTHR47256:SF1">
    <property type="entry name" value="ZN(II)2CYS6 TRANSCRIPTION FACTOR (EUROFUNG)"/>
    <property type="match status" value="1"/>
</dbReference>